<dbReference type="Proteomes" id="UP000838763">
    <property type="component" value="Unassembled WGS sequence"/>
</dbReference>
<dbReference type="AlphaFoldDB" id="A0A9P1H5H5"/>
<reference evidence="2" key="1">
    <citation type="submission" date="2022-11" db="EMBL/GenBank/DDBJ databases">
        <authorList>
            <person name="Scott C."/>
            <person name="Bruce N."/>
        </authorList>
    </citation>
    <scope>NUCLEOTIDE SEQUENCE</scope>
</reference>
<protein>
    <submittedName>
        <fullName evidence="2">Uncharacterized protein</fullName>
    </submittedName>
</protein>
<feature type="region of interest" description="Disordered" evidence="1">
    <location>
        <begin position="126"/>
        <end position="149"/>
    </location>
</feature>
<sequence>MNTLKRPRPLGHEPEPVEALVNPSPLVTYPSYDIQFTDLPTGERINIEQTAAIYGLTGYYAIAVPRPYDYEPSRPYVVEKPPSMGVIASGDFINPVLKTHSPPSFVDEAIPSTRYLASYPALQPSSQAGVGRVDPRDQMGYTSQPSPTGYYDNEAHFAPALALRTELPRSETMLQQQTMASSHLSPQFANP</sequence>
<organism evidence="2 3">
    <name type="scientific">Parascedosporium putredinis</name>
    <dbReference type="NCBI Taxonomy" id="1442378"/>
    <lineage>
        <taxon>Eukaryota</taxon>
        <taxon>Fungi</taxon>
        <taxon>Dikarya</taxon>
        <taxon>Ascomycota</taxon>
        <taxon>Pezizomycotina</taxon>
        <taxon>Sordariomycetes</taxon>
        <taxon>Hypocreomycetidae</taxon>
        <taxon>Microascales</taxon>
        <taxon>Microascaceae</taxon>
        <taxon>Parascedosporium</taxon>
    </lineage>
</organism>
<evidence type="ECO:0000313" key="3">
    <source>
        <dbReference type="Proteomes" id="UP000838763"/>
    </source>
</evidence>
<dbReference type="EMBL" id="CALLCH030000015">
    <property type="protein sequence ID" value="CAI4216407.1"/>
    <property type="molecule type" value="Genomic_DNA"/>
</dbReference>
<comment type="caution">
    <text evidence="2">The sequence shown here is derived from an EMBL/GenBank/DDBJ whole genome shotgun (WGS) entry which is preliminary data.</text>
</comment>
<accession>A0A9P1H5H5</accession>
<keyword evidence="3" id="KW-1185">Reference proteome</keyword>
<evidence type="ECO:0000256" key="1">
    <source>
        <dbReference type="SAM" id="MobiDB-lite"/>
    </source>
</evidence>
<feature type="region of interest" description="Disordered" evidence="1">
    <location>
        <begin position="168"/>
        <end position="191"/>
    </location>
</feature>
<name>A0A9P1H5H5_9PEZI</name>
<evidence type="ECO:0000313" key="2">
    <source>
        <dbReference type="EMBL" id="CAI4216407.1"/>
    </source>
</evidence>
<feature type="compositionally biased region" description="Polar residues" evidence="1">
    <location>
        <begin position="172"/>
        <end position="191"/>
    </location>
</feature>
<gene>
    <name evidence="2" type="ORF">PPNO1_LOCUS6062</name>
</gene>
<proteinExistence type="predicted"/>